<evidence type="ECO:0000256" key="2">
    <source>
        <dbReference type="SAM" id="Phobius"/>
    </source>
</evidence>
<reference evidence="3" key="2">
    <citation type="submission" date="2020-09" db="EMBL/GenBank/DDBJ databases">
        <authorList>
            <person name="Sun Q."/>
            <person name="Ohkuma M."/>
        </authorList>
    </citation>
    <scope>NUCLEOTIDE SEQUENCE</scope>
    <source>
        <strain evidence="3">JCM 3131</strain>
    </source>
</reference>
<keyword evidence="2" id="KW-0812">Transmembrane</keyword>
<evidence type="ECO:0000313" key="3">
    <source>
        <dbReference type="EMBL" id="GGQ40848.1"/>
    </source>
</evidence>
<keyword evidence="2" id="KW-1133">Transmembrane helix</keyword>
<keyword evidence="4" id="KW-1185">Reference proteome</keyword>
<comment type="caution">
    <text evidence="3">The sequence shown here is derived from an EMBL/GenBank/DDBJ whole genome shotgun (WGS) entry which is preliminary data.</text>
</comment>
<accession>A0A918B884</accession>
<sequence length="335" mass="35171">MSPEQREQAEREQASRLMPPAPCPEPAPRRLAARREHLLSEIDRQTRSRSSRPALRLRGRTALALGAAVAVGAAVVVIGLGSGAVDAPHDVPPASAASVELLERAALAAATTPRAEVHAGQYTYVKTVGHTSVLSENKAGGMDLLREVESVEQWTSVDGSEPTLQRKRGVDSLLPGTPGRGRLNSPTYDFLAALPTDPEALFELIRDAAEKEHGPGSDSTTGPDQQAFVTIGDLLRNVVTPPETAAALYRAAALIPGVDVVPDAVDAAGRHGVAVARVHDGERTEWIFDRSTARLLGERTVLVEDGAWGKAGTAVTSVALIDSGIVDEAGQVPAA</sequence>
<organism evidence="3 4">
    <name type="scientific">Streptomyces ruber</name>
    <dbReference type="NCBI Taxonomy" id="83378"/>
    <lineage>
        <taxon>Bacteria</taxon>
        <taxon>Bacillati</taxon>
        <taxon>Actinomycetota</taxon>
        <taxon>Actinomycetes</taxon>
        <taxon>Kitasatosporales</taxon>
        <taxon>Streptomycetaceae</taxon>
        <taxon>Streptomyces</taxon>
    </lineage>
</organism>
<keyword evidence="2" id="KW-0472">Membrane</keyword>
<dbReference type="EMBL" id="BMQK01000001">
    <property type="protein sequence ID" value="GGQ40848.1"/>
    <property type="molecule type" value="Genomic_DNA"/>
</dbReference>
<protein>
    <recommendedName>
        <fullName evidence="5">CU044_5270 family protein</fullName>
    </recommendedName>
</protein>
<evidence type="ECO:0008006" key="5">
    <source>
        <dbReference type="Google" id="ProtNLM"/>
    </source>
</evidence>
<evidence type="ECO:0000256" key="1">
    <source>
        <dbReference type="SAM" id="MobiDB-lite"/>
    </source>
</evidence>
<dbReference type="NCBIfam" id="NF038083">
    <property type="entry name" value="CU044_5270_fam"/>
    <property type="match status" value="1"/>
</dbReference>
<evidence type="ECO:0000313" key="4">
    <source>
        <dbReference type="Proteomes" id="UP000620156"/>
    </source>
</evidence>
<feature type="transmembrane region" description="Helical" evidence="2">
    <location>
        <begin position="62"/>
        <end position="85"/>
    </location>
</feature>
<feature type="compositionally biased region" description="Basic and acidic residues" evidence="1">
    <location>
        <begin position="1"/>
        <end position="14"/>
    </location>
</feature>
<reference evidence="3" key="1">
    <citation type="journal article" date="2014" name="Int. J. Syst. Evol. Microbiol.">
        <title>Complete genome sequence of Corynebacterium casei LMG S-19264T (=DSM 44701T), isolated from a smear-ripened cheese.</title>
        <authorList>
            <consortium name="US DOE Joint Genome Institute (JGI-PGF)"/>
            <person name="Walter F."/>
            <person name="Albersmeier A."/>
            <person name="Kalinowski J."/>
            <person name="Ruckert C."/>
        </authorList>
    </citation>
    <scope>NUCLEOTIDE SEQUENCE</scope>
    <source>
        <strain evidence="3">JCM 3131</strain>
    </source>
</reference>
<name>A0A918B884_9ACTN</name>
<dbReference type="Proteomes" id="UP000620156">
    <property type="component" value="Unassembled WGS sequence"/>
</dbReference>
<feature type="region of interest" description="Disordered" evidence="1">
    <location>
        <begin position="1"/>
        <end position="28"/>
    </location>
</feature>
<gene>
    <name evidence="3" type="ORF">GCM10010145_06150</name>
</gene>
<dbReference type="InterPro" id="IPR047789">
    <property type="entry name" value="CU044_5270-like"/>
</dbReference>
<dbReference type="AlphaFoldDB" id="A0A918B884"/>
<dbReference type="RefSeq" id="WP_189214997.1">
    <property type="nucleotide sequence ID" value="NZ_BMQK01000001.1"/>
</dbReference>
<proteinExistence type="predicted"/>